<dbReference type="Proteomes" id="UP001161160">
    <property type="component" value="Unassembled WGS sequence"/>
</dbReference>
<dbReference type="InterPro" id="IPR011836">
    <property type="entry name" value="YhdP"/>
</dbReference>
<keyword evidence="2" id="KW-1133">Transmembrane helix</keyword>
<dbReference type="InterPro" id="IPR025263">
    <property type="entry name" value="YhdP_central"/>
</dbReference>
<organism evidence="4 5">
    <name type="scientific">Polynucleobacter sphagniphilus</name>
    <dbReference type="NCBI Taxonomy" id="1743169"/>
    <lineage>
        <taxon>Bacteria</taxon>
        <taxon>Pseudomonadati</taxon>
        <taxon>Pseudomonadota</taxon>
        <taxon>Betaproteobacteria</taxon>
        <taxon>Burkholderiales</taxon>
        <taxon>Burkholderiaceae</taxon>
        <taxon>Polynucleobacter</taxon>
    </lineage>
</organism>
<name>A0AA43M864_9BURK</name>
<dbReference type="EMBL" id="JARXYA010000001">
    <property type="protein sequence ID" value="MDH6502997.1"/>
    <property type="molecule type" value="Genomic_DNA"/>
</dbReference>
<dbReference type="NCBIfam" id="TIGR02099">
    <property type="entry name" value="YhdP family protein"/>
    <property type="match status" value="1"/>
</dbReference>
<evidence type="ECO:0000313" key="5">
    <source>
        <dbReference type="Proteomes" id="UP001161160"/>
    </source>
</evidence>
<feature type="region of interest" description="Disordered" evidence="1">
    <location>
        <begin position="1371"/>
        <end position="1392"/>
    </location>
</feature>
<accession>A0AA43M864</accession>
<proteinExistence type="predicted"/>
<dbReference type="RefSeq" id="WP_076023762.1">
    <property type="nucleotide sequence ID" value="NZ_JARXXW010000001.1"/>
</dbReference>
<reference evidence="4" key="1">
    <citation type="submission" date="2023-04" db="EMBL/GenBank/DDBJ databases">
        <title>Genome Encyclopedia of Bacteria and Archaea VI: Functional Genomics of Type Strains.</title>
        <authorList>
            <person name="Whitman W."/>
        </authorList>
    </citation>
    <scope>NUCLEOTIDE SEQUENCE</scope>
    <source>
        <strain evidence="4">Enz.4-51</strain>
    </source>
</reference>
<dbReference type="PANTHER" id="PTHR38690">
    <property type="entry name" value="PROTEASE-RELATED"/>
    <property type="match status" value="1"/>
</dbReference>
<keyword evidence="2" id="KW-0812">Transmembrane</keyword>
<dbReference type="Pfam" id="PF13116">
    <property type="entry name" value="YhdP"/>
    <property type="match status" value="1"/>
</dbReference>
<keyword evidence="5" id="KW-1185">Reference proteome</keyword>
<sequence length="1392" mass="152037">MLRNLIQRRLQSVLQKRPVGTGGAWRKRAAILCGAIIATLVLGHLGVRFLLWPQIEKSKPAIEKLMSARLDANITMDDLQVSWTGIRPRFEISGLRFNAPDKKAPPLLEIQKISGGLSWNSLYHLAPYFEDLHFQGAQIYAQRNTQGAVSIAGIPINGNDDDFSAGNWLLDQSEIEIGDAQIFWQDHQNKKLNTSVNIFQFHLTNGIRLHKADLSMSAPWSNSPIQLQADFVHRLRGQPGNWRDWVGHFSWDFIDLNLNQLATDFTLPLNTLKGTISSKGELNLDGGVADGAQFNLKANQFRVQLNKNEEPIEFGHLEADLSQANTRGLLSISSKNLAWRDINSPSNAPLTTLSPMTFRWRPPGPDGEIKEFGFSSPKIHVADAASFALNLPLSKKVHEWVKASQAEGELQDLELNWSEKKSALAVLPIPGSWINPDKLDFMIKAKLIDLSFAAINKSMPAVSHLSGLLYSDEKGGKFTLDSKNIEIEINDFLVDPKIKLDTANGVLTWTKQRGQWSIEAKQLALKNPDITTTLNLSYLLGAPKQADQMVLDMNFVKANMVTAYRYLPIGMSKDARQYLEKCFGSGTIENGTLHVKGDPDQIPFSKPNSGEFSLYLPILGASFKPAPLLPSNQGVWQSLSNVNGQLSQENSVVNVDITSANYKNIALHNFHAQIPNVSANHLILNIQGAAQGDALEMLDYLFASPIGKQQPELQKNLSASGPIILDLGIEFPLSGSGDPRIDTKLTLSGNRVQWSNLPPLENLTGKVRLTEVHPEFDDVTASFLGGSIKISNAPATANTSSFKIAGDISAKYLKDYFAKNFKSDYAPAFNAMGGSAIYEGLLNFNQAGSETNLQFDLRNWASAAPVPAKKLAGVPMLGQLNVKTYTSSKNKNLSINKVDWSGKLGENYFVQGALGTDKELRQSIGIGATASLPPQGFNLNLVANELDLDAWRQFMNAGTNHQNNLAGAPSLGDANNARINAQVKNLTLFNRLWTNFSLDGTNKSDGWRFRLNSADLSGRLNWHEPTEQNPSGLISGHLARLKVPDQNLEVEMGNKGNPGEKKSFAKATSASTAFKPNAIPSLNISIDDFSLAKTLLGSVKIKTHTNRNGLDIESIQVSNPQDNSTLSGQWSINPKDSGEQTAINVDMEIKNAGEIVAHWTNAKSIEGGNGKITGKLQWNGSPYAPSYESLSGNVDLYLEKGRLLEVNTDAAKLLNVLSLQSLFRFATLDLQGGLGSIVTKGTPFNSIVSNFAITNGIANASQFTMELDQARVAMVGQINIPNETQDLRVTVFPTLDATAGSIVAAFVVNPIVGLSALVGQYLITNQINRSMQSDYLIQGSWGNPEVIPLDQKGQPLDPKTLETIRQKALLKEQTKPNAPNAPTDKPPVGPAL</sequence>
<dbReference type="PANTHER" id="PTHR38690:SF1">
    <property type="entry name" value="PROTEASE"/>
    <property type="match status" value="1"/>
</dbReference>
<keyword evidence="2" id="KW-0472">Membrane</keyword>
<gene>
    <name evidence="4" type="ORF">M2127_000280</name>
</gene>
<evidence type="ECO:0000256" key="1">
    <source>
        <dbReference type="SAM" id="MobiDB-lite"/>
    </source>
</evidence>
<feature type="transmembrane region" description="Helical" evidence="2">
    <location>
        <begin position="1302"/>
        <end position="1323"/>
    </location>
</feature>
<evidence type="ECO:0000259" key="3">
    <source>
        <dbReference type="Pfam" id="PF13116"/>
    </source>
</evidence>
<evidence type="ECO:0000256" key="2">
    <source>
        <dbReference type="SAM" id="Phobius"/>
    </source>
</evidence>
<protein>
    <submittedName>
        <fullName evidence="4">Uncharacterized protein (TIGR02099 family)</fullName>
    </submittedName>
</protein>
<comment type="caution">
    <text evidence="4">The sequence shown here is derived from an EMBL/GenBank/DDBJ whole genome shotgun (WGS) entry which is preliminary data.</text>
</comment>
<evidence type="ECO:0000313" key="4">
    <source>
        <dbReference type="EMBL" id="MDH6502997.1"/>
    </source>
</evidence>
<feature type="transmembrane region" description="Helical" evidence="2">
    <location>
        <begin position="29"/>
        <end position="52"/>
    </location>
</feature>
<feature type="domain" description="YhdP central" evidence="3">
    <location>
        <begin position="34"/>
        <end position="1346"/>
    </location>
</feature>